<dbReference type="AlphaFoldDB" id="D4ZG02"/>
<dbReference type="HOGENOM" id="CLU_1536863_0_0_6"/>
<dbReference type="Gene3D" id="2.40.160.20">
    <property type="match status" value="1"/>
</dbReference>
<accession>D4ZG02</accession>
<dbReference type="STRING" id="637905.SVI_0630"/>
<keyword evidence="2" id="KW-1185">Reference proteome</keyword>
<dbReference type="OrthoDB" id="9797122at2"/>
<dbReference type="EMBL" id="AP011177">
    <property type="protein sequence ID" value="BAJ00601.1"/>
    <property type="molecule type" value="Genomic_DNA"/>
</dbReference>
<evidence type="ECO:0000313" key="1">
    <source>
        <dbReference type="EMBL" id="BAJ00601.1"/>
    </source>
</evidence>
<name>D4ZG02_SHEVD</name>
<gene>
    <name evidence="1" type="ordered locus">SVI_0630</name>
</gene>
<dbReference type="Proteomes" id="UP000002350">
    <property type="component" value="Chromosome"/>
</dbReference>
<organism evidence="1 2">
    <name type="scientific">Shewanella violacea (strain JCM 10179 / CIP 106290 / LMG 19151 / DSS12)</name>
    <dbReference type="NCBI Taxonomy" id="637905"/>
    <lineage>
        <taxon>Bacteria</taxon>
        <taxon>Pseudomonadati</taxon>
        <taxon>Pseudomonadota</taxon>
        <taxon>Gammaproteobacteria</taxon>
        <taxon>Alteromonadales</taxon>
        <taxon>Shewanellaceae</taxon>
        <taxon>Shewanella</taxon>
    </lineage>
</organism>
<dbReference type="KEGG" id="svo:SVI_0630"/>
<proteinExistence type="predicted"/>
<dbReference type="Pfam" id="PF09411">
    <property type="entry name" value="PagL"/>
    <property type="match status" value="1"/>
</dbReference>
<dbReference type="InterPro" id="IPR018550">
    <property type="entry name" value="Lipid-A_deacylase-rel"/>
</dbReference>
<protein>
    <submittedName>
        <fullName evidence="1">Uncharacterized protein</fullName>
    </submittedName>
</protein>
<reference evidence="2" key="1">
    <citation type="journal article" date="2010" name="Mol. Biosyst.">
        <title>Complete genome sequence and comparative analysis of Shewanella violacea, a psychrophilic and piezophilic bacterium from deep sea floor sediments.</title>
        <authorList>
            <person name="Aono E."/>
            <person name="Baba T."/>
            <person name="Ara T."/>
            <person name="Nishi T."/>
            <person name="Nakamichi T."/>
            <person name="Inamoto E."/>
            <person name="Toyonaga H."/>
            <person name="Hasegawa M."/>
            <person name="Takai Y."/>
            <person name="Okumura Y."/>
            <person name="Baba M."/>
            <person name="Tomita M."/>
            <person name="Kato C."/>
            <person name="Oshima T."/>
            <person name="Nakasone K."/>
            <person name="Mori H."/>
        </authorList>
    </citation>
    <scope>NUCLEOTIDE SEQUENCE [LARGE SCALE GENOMIC DNA]</scope>
    <source>
        <strain evidence="2">JCM 10179 / CIP 106290 / LMG 19151 / DSS12</strain>
    </source>
</reference>
<evidence type="ECO:0000313" key="2">
    <source>
        <dbReference type="Proteomes" id="UP000002350"/>
    </source>
</evidence>
<sequence>MFGLIKMGEKMNSTCHLSAILFFTIVTPQCVANSMPFRCLASTPMIKQNVDINLVECSYLMLLDSGDINDSWYWYPVGTLGLLVTNSDDGFYLGGGLGLGWHINDNILIFSEGGVDWFSDYQYGERGKAYKNYGGPWQYFLKLGSSYKFSTRWRLGYAYMHISNGLRYEVNPAFDGHSVFLSFKF</sequence>